<evidence type="ECO:0000259" key="17">
    <source>
        <dbReference type="Pfam" id="PF02931"/>
    </source>
</evidence>
<evidence type="ECO:0000256" key="16">
    <source>
        <dbReference type="RuleBase" id="RU000687"/>
    </source>
</evidence>
<evidence type="ECO:0000313" key="19">
    <source>
        <dbReference type="Proteomes" id="UP000887566"/>
    </source>
</evidence>
<dbReference type="PROSITE" id="PS00236">
    <property type="entry name" value="NEUROTR_ION_CHANNEL"/>
    <property type="match status" value="1"/>
</dbReference>
<evidence type="ECO:0000256" key="4">
    <source>
        <dbReference type="ARBA" id="ARBA00022692"/>
    </source>
</evidence>
<dbReference type="CDD" id="cd19051">
    <property type="entry name" value="LGIC_TM_cation"/>
    <property type="match status" value="1"/>
</dbReference>
<sequence length="458" mass="53319">MRPAPPIALWSLLIAAAAVVVQAAQNEYNLYKQLLKEYDSLERPVFNSSEAITVRLGMALQQLINVDEKNQIIEVNAWLKYTWIDYKMIWDPKDHGDVTDLRFKVHQLWKPDVLLYNSVDSNFDSTYPTNMLVYSNGLVSWIPPGIFKISCHIDIKWFPFDEQTCYFKFGSWTYDGSKIDLQEDENGFDLSNYMVNGEWSLINTTIVRNIQYYDCCPEPYFDLMFNMRLRRRTLYYGFNLIIPCILITLMTLMGFTLPPDAGEKISLRAFFSCCMFTVSASVVFTVLVLNLHHRSPQTHDMSHFTRALLLHWLPWLLLLHRPGYILSRKNLPNPFWSTKKSESESLLRNIRVIETEQLAGRNSFELDPRISACLNSISTSEKSPLTPGQTAQLLMMERIYFELKFITKRMIEEDEDKFQESEWKFAAMVVDRLCLVIFTLFIVASTCGIFFSAPYLIE</sequence>
<name>A0A914WDU7_9BILA</name>
<evidence type="ECO:0000256" key="15">
    <source>
        <dbReference type="ARBA" id="ARBA00034104"/>
    </source>
</evidence>
<dbReference type="PRINTS" id="PR00252">
    <property type="entry name" value="NRIONCHANNEL"/>
</dbReference>
<comment type="similarity">
    <text evidence="1">Belongs to the ligand-gated ion channel (TC 1.A.9) family. Acetylcholine receptor (TC 1.A.9.1) subfamily.</text>
</comment>
<evidence type="ECO:0000256" key="10">
    <source>
        <dbReference type="ARBA" id="ARBA00023170"/>
    </source>
</evidence>
<reference evidence="20" key="1">
    <citation type="submission" date="2022-11" db="UniProtKB">
        <authorList>
            <consortium name="WormBaseParasite"/>
        </authorList>
    </citation>
    <scope>IDENTIFICATION</scope>
</reference>
<keyword evidence="10" id="KW-0675">Receptor</keyword>
<dbReference type="InterPro" id="IPR018000">
    <property type="entry name" value="Neurotransmitter_ion_chnl_CS"/>
</dbReference>
<evidence type="ECO:0000256" key="3">
    <source>
        <dbReference type="ARBA" id="ARBA00022475"/>
    </source>
</evidence>
<organism evidence="19 20">
    <name type="scientific">Plectus sambesii</name>
    <dbReference type="NCBI Taxonomy" id="2011161"/>
    <lineage>
        <taxon>Eukaryota</taxon>
        <taxon>Metazoa</taxon>
        <taxon>Ecdysozoa</taxon>
        <taxon>Nematoda</taxon>
        <taxon>Chromadorea</taxon>
        <taxon>Plectida</taxon>
        <taxon>Plectina</taxon>
        <taxon>Plectoidea</taxon>
        <taxon>Plectidae</taxon>
        <taxon>Plectus</taxon>
    </lineage>
</organism>
<protein>
    <submittedName>
        <fullName evidence="20">Uncharacterized protein</fullName>
    </submittedName>
</protein>
<dbReference type="InterPro" id="IPR006201">
    <property type="entry name" value="Neur_channel"/>
</dbReference>
<keyword evidence="6" id="KW-0770">Synapse</keyword>
<dbReference type="InterPro" id="IPR036734">
    <property type="entry name" value="Neur_chan_lig-bd_sf"/>
</dbReference>
<dbReference type="GO" id="GO:0045211">
    <property type="term" value="C:postsynaptic membrane"/>
    <property type="evidence" value="ECO:0007669"/>
    <property type="project" value="UniProtKB-SubCell"/>
</dbReference>
<keyword evidence="13" id="KW-1071">Ligand-gated ion channel</keyword>
<keyword evidence="19" id="KW-1185">Reference proteome</keyword>
<keyword evidence="16" id="KW-0732">Signal</keyword>
<keyword evidence="14 16" id="KW-0407">Ion channel</keyword>
<evidence type="ECO:0000256" key="12">
    <source>
        <dbReference type="ARBA" id="ARBA00023257"/>
    </source>
</evidence>
<dbReference type="GO" id="GO:0022848">
    <property type="term" value="F:acetylcholine-gated monoatomic cation-selective channel activity"/>
    <property type="evidence" value="ECO:0007669"/>
    <property type="project" value="InterPro"/>
</dbReference>
<dbReference type="InterPro" id="IPR006029">
    <property type="entry name" value="Neurotrans-gated_channel_TM"/>
</dbReference>
<keyword evidence="9" id="KW-1015">Disulfide bond</keyword>
<dbReference type="FunFam" id="1.20.58.390:FF:000144">
    <property type="entry name" value="Protein CBR-ACR-25"/>
    <property type="match status" value="1"/>
</dbReference>
<proteinExistence type="inferred from homology"/>
<comment type="caution">
    <text evidence="16">Lacks conserved residue(s) required for the propagation of feature annotation.</text>
</comment>
<feature type="domain" description="Neurotransmitter-gated ion-channel ligand-binding" evidence="17">
    <location>
        <begin position="28"/>
        <end position="233"/>
    </location>
</feature>
<dbReference type="FunFam" id="2.70.170.10:FF:000016">
    <property type="entry name" value="Nicotinic acetylcholine receptor subunit"/>
    <property type="match status" value="1"/>
</dbReference>
<evidence type="ECO:0000313" key="20">
    <source>
        <dbReference type="WBParaSite" id="PSAMB.scaffold396size53367.g5489.t1"/>
    </source>
</evidence>
<dbReference type="SUPFAM" id="SSF63712">
    <property type="entry name" value="Nicotinic receptor ligand binding domain-like"/>
    <property type="match status" value="1"/>
</dbReference>
<dbReference type="InterPro" id="IPR036719">
    <property type="entry name" value="Neuro-gated_channel_TM_sf"/>
</dbReference>
<dbReference type="GO" id="GO:0004888">
    <property type="term" value="F:transmembrane signaling receptor activity"/>
    <property type="evidence" value="ECO:0007669"/>
    <property type="project" value="InterPro"/>
</dbReference>
<keyword evidence="12" id="KW-0628">Postsynaptic cell membrane</keyword>
<evidence type="ECO:0000256" key="2">
    <source>
        <dbReference type="ARBA" id="ARBA00022448"/>
    </source>
</evidence>
<dbReference type="Pfam" id="PF02932">
    <property type="entry name" value="Neur_chan_memb"/>
    <property type="match status" value="1"/>
</dbReference>
<comment type="subcellular location">
    <subcellularLocation>
        <location evidence="15">Postsynaptic cell membrane</location>
        <topology evidence="15">Multi-pass membrane protein</topology>
    </subcellularLocation>
</comment>
<keyword evidence="3" id="KW-1003">Cell membrane</keyword>
<dbReference type="InterPro" id="IPR038050">
    <property type="entry name" value="Neuro_actylchol_rec"/>
</dbReference>
<dbReference type="Gene3D" id="1.20.58.390">
    <property type="entry name" value="Neurotransmitter-gated ion-channel transmembrane domain"/>
    <property type="match status" value="3"/>
</dbReference>
<dbReference type="WBParaSite" id="PSAMB.scaffold396size53367.g5489.t1">
    <property type="protein sequence ID" value="PSAMB.scaffold396size53367.g5489.t1"/>
    <property type="gene ID" value="PSAMB.scaffold396size53367.g5489"/>
</dbReference>
<dbReference type="AlphaFoldDB" id="A0A914WDU7"/>
<evidence type="ECO:0000256" key="6">
    <source>
        <dbReference type="ARBA" id="ARBA00023018"/>
    </source>
</evidence>
<keyword evidence="2 16" id="KW-0813">Transport</keyword>
<accession>A0A914WDU7</accession>
<evidence type="ECO:0000256" key="1">
    <source>
        <dbReference type="ARBA" id="ARBA00009237"/>
    </source>
</evidence>
<dbReference type="Proteomes" id="UP000887566">
    <property type="component" value="Unplaced"/>
</dbReference>
<evidence type="ECO:0000256" key="8">
    <source>
        <dbReference type="ARBA" id="ARBA00023136"/>
    </source>
</evidence>
<dbReference type="CDD" id="cd18997">
    <property type="entry name" value="LGIC_ECD_nAChR"/>
    <property type="match status" value="1"/>
</dbReference>
<keyword evidence="4 16" id="KW-0812">Transmembrane</keyword>
<dbReference type="PRINTS" id="PR00254">
    <property type="entry name" value="NICOTINICR"/>
</dbReference>
<feature type="transmembrane region" description="Helical" evidence="16">
    <location>
        <begin position="269"/>
        <end position="289"/>
    </location>
</feature>
<evidence type="ECO:0000256" key="13">
    <source>
        <dbReference type="ARBA" id="ARBA00023286"/>
    </source>
</evidence>
<keyword evidence="7 16" id="KW-0406">Ion transport</keyword>
<dbReference type="Pfam" id="PF02931">
    <property type="entry name" value="Neur_chan_LBD"/>
    <property type="match status" value="1"/>
</dbReference>
<evidence type="ECO:0000256" key="11">
    <source>
        <dbReference type="ARBA" id="ARBA00023180"/>
    </source>
</evidence>
<feature type="chain" id="PRO_5038158704" evidence="16">
    <location>
        <begin position="24"/>
        <end position="458"/>
    </location>
</feature>
<feature type="signal peptide" evidence="16">
    <location>
        <begin position="1"/>
        <end position="23"/>
    </location>
</feature>
<dbReference type="InterPro" id="IPR006202">
    <property type="entry name" value="Neur_chan_lig-bd"/>
</dbReference>
<dbReference type="InterPro" id="IPR002394">
    <property type="entry name" value="Nicotinic_acetylcholine_rcpt"/>
</dbReference>
<evidence type="ECO:0000256" key="14">
    <source>
        <dbReference type="ARBA" id="ARBA00023303"/>
    </source>
</evidence>
<evidence type="ECO:0000256" key="9">
    <source>
        <dbReference type="ARBA" id="ARBA00023157"/>
    </source>
</evidence>
<evidence type="ECO:0000259" key="18">
    <source>
        <dbReference type="Pfam" id="PF02932"/>
    </source>
</evidence>
<evidence type="ECO:0000256" key="7">
    <source>
        <dbReference type="ARBA" id="ARBA00023065"/>
    </source>
</evidence>
<keyword evidence="8 16" id="KW-0472">Membrane</keyword>
<feature type="transmembrane region" description="Helical" evidence="16">
    <location>
        <begin position="433"/>
        <end position="457"/>
    </location>
</feature>
<feature type="domain" description="Neurotransmitter-gated ion-channel transmembrane" evidence="18">
    <location>
        <begin position="270"/>
        <end position="450"/>
    </location>
</feature>
<dbReference type="PANTHER" id="PTHR18945">
    <property type="entry name" value="NEUROTRANSMITTER GATED ION CHANNEL"/>
    <property type="match status" value="1"/>
</dbReference>
<keyword evidence="5 16" id="KW-1133">Transmembrane helix</keyword>
<keyword evidence="11" id="KW-0325">Glycoprotein</keyword>
<evidence type="ECO:0000256" key="5">
    <source>
        <dbReference type="ARBA" id="ARBA00022989"/>
    </source>
</evidence>
<feature type="transmembrane region" description="Helical" evidence="16">
    <location>
        <begin position="234"/>
        <end position="257"/>
    </location>
</feature>
<dbReference type="SUPFAM" id="SSF90112">
    <property type="entry name" value="Neurotransmitter-gated ion-channel transmembrane pore"/>
    <property type="match status" value="1"/>
</dbReference>
<dbReference type="Gene3D" id="2.70.170.10">
    <property type="entry name" value="Neurotransmitter-gated ion-channel ligand-binding domain"/>
    <property type="match status" value="1"/>
</dbReference>